<dbReference type="Proteomes" id="UP000535937">
    <property type="component" value="Unassembled WGS sequence"/>
</dbReference>
<dbReference type="InterPro" id="IPR035965">
    <property type="entry name" value="PAS-like_dom_sf"/>
</dbReference>
<comment type="subcellular location">
    <subcellularLocation>
        <location evidence="1">Cytoplasm</location>
    </subcellularLocation>
</comment>
<dbReference type="Gene3D" id="3.30.70.260">
    <property type="match status" value="1"/>
</dbReference>
<dbReference type="InterPro" id="IPR030828">
    <property type="entry name" value="HTH_TyrR"/>
</dbReference>
<feature type="domain" description="ACT" evidence="12">
    <location>
        <begin position="2"/>
        <end position="74"/>
    </location>
</feature>
<keyword evidence="6" id="KW-0805">Transcription regulation</keyword>
<sequence length="469" mass="51521">MRVEITCANRVGILHEIMQIFGEYRINVTSGELGGDSGDKVYLSAPKMLTTQYQAIEKSLLKVPGVKRVRRIALIPSERRHFELDTLLRHVADPVLSVDREGRVIAANLAAARAFGVNLDRVPGLQLQRFLPLLQVAELLRDFAVPRYGLPVAVRGRPYRMEWSPIALAESPGAVESLAGAVLTLQPREPGLSSPELPEPVALWDWDRRRDCCLQLQELAGLGAPVLIAGEPGSGKSSFATALHYLSPTAGDCYRFGPRDGQLQLPDPFRGVGTVILEDLQLLSGESQLALVRRLKALPADLRPVATCSNTDGLAAPLAQFFSSLALRLPPLRVMRPALERFAASILRELGRGGEPLQLCDQALPIMRSHDWPDNFSGLKNYLSAAASRCRAAGRGRIELEDLPDLAVGAELPWRDWSRGLSYREIMEQMERALFTELAAGQPSTRELAKRLGISHTAVANKLRKYGLT</sequence>
<feature type="domain" description="Sigma-54 factor interaction" evidence="10">
    <location>
        <begin position="269"/>
        <end position="388"/>
    </location>
</feature>
<dbReference type="GO" id="GO:0003677">
    <property type="term" value="F:DNA binding"/>
    <property type="evidence" value="ECO:0007669"/>
    <property type="project" value="UniProtKB-KW"/>
</dbReference>
<dbReference type="PANTHER" id="PTHR32071">
    <property type="entry name" value="TRANSCRIPTIONAL REGULATORY PROTEIN"/>
    <property type="match status" value="1"/>
</dbReference>
<keyword evidence="8" id="KW-0010">Activator</keyword>
<keyword evidence="5" id="KW-0067">ATP-binding</keyword>
<dbReference type="InterPro" id="IPR013656">
    <property type="entry name" value="PAS_4"/>
</dbReference>
<dbReference type="InterPro" id="IPR009057">
    <property type="entry name" value="Homeodomain-like_sf"/>
</dbReference>
<dbReference type="CDD" id="cd00267">
    <property type="entry name" value="ABC_ATPase"/>
    <property type="match status" value="1"/>
</dbReference>
<dbReference type="SUPFAM" id="SSF52540">
    <property type="entry name" value="P-loop containing nucleoside triphosphate hydrolases"/>
    <property type="match status" value="1"/>
</dbReference>
<dbReference type="InterPro" id="IPR000014">
    <property type="entry name" value="PAS"/>
</dbReference>
<keyword evidence="3" id="KW-0678">Repressor</keyword>
<evidence type="ECO:0000256" key="1">
    <source>
        <dbReference type="ARBA" id="ARBA00004496"/>
    </source>
</evidence>
<evidence type="ECO:0000256" key="4">
    <source>
        <dbReference type="ARBA" id="ARBA00022741"/>
    </source>
</evidence>
<dbReference type="PANTHER" id="PTHR32071:SF3">
    <property type="entry name" value="HTH-TYPE TRANSCRIPTIONAL REGULATORY PROTEIN TYRR"/>
    <property type="match status" value="1"/>
</dbReference>
<evidence type="ECO:0000259" key="10">
    <source>
        <dbReference type="PROSITE" id="PS50045"/>
    </source>
</evidence>
<dbReference type="Gene3D" id="3.40.50.300">
    <property type="entry name" value="P-loop containing nucleotide triphosphate hydrolases"/>
    <property type="match status" value="1"/>
</dbReference>
<dbReference type="Gene3D" id="1.10.10.60">
    <property type="entry name" value="Homeodomain-like"/>
    <property type="match status" value="1"/>
</dbReference>
<dbReference type="Pfam" id="PF18024">
    <property type="entry name" value="HTH_50"/>
    <property type="match status" value="1"/>
</dbReference>
<dbReference type="PROSITE" id="PS51671">
    <property type="entry name" value="ACT"/>
    <property type="match status" value="1"/>
</dbReference>
<protein>
    <submittedName>
        <fullName evidence="13">Transcriptional regulator of aroF, aroG, tyrA and aromatic amino acid transport</fullName>
    </submittedName>
</protein>
<dbReference type="AlphaFoldDB" id="A0A7W4WDK7"/>
<dbReference type="GO" id="GO:0005524">
    <property type="term" value="F:ATP binding"/>
    <property type="evidence" value="ECO:0007669"/>
    <property type="project" value="UniProtKB-KW"/>
</dbReference>
<dbReference type="InterPro" id="IPR027417">
    <property type="entry name" value="P-loop_NTPase"/>
</dbReference>
<dbReference type="RefSeq" id="WP_183461416.1">
    <property type="nucleotide sequence ID" value="NZ_JACHWZ010000014.1"/>
</dbReference>
<dbReference type="SUPFAM" id="SSF55785">
    <property type="entry name" value="PYP-like sensor domain (PAS domain)"/>
    <property type="match status" value="1"/>
</dbReference>
<evidence type="ECO:0000256" key="9">
    <source>
        <dbReference type="ARBA" id="ARBA00023163"/>
    </source>
</evidence>
<proteinExistence type="predicted"/>
<feature type="domain" description="PAS" evidence="11">
    <location>
        <begin position="80"/>
        <end position="124"/>
    </location>
</feature>
<dbReference type="Gene3D" id="1.10.8.60">
    <property type="match status" value="1"/>
</dbReference>
<dbReference type="InterPro" id="IPR002912">
    <property type="entry name" value="ACT_dom"/>
</dbReference>
<dbReference type="Gene3D" id="3.30.450.20">
    <property type="entry name" value="PAS domain"/>
    <property type="match status" value="1"/>
</dbReference>
<keyword evidence="9" id="KW-0804">Transcription</keyword>
<organism evidence="13 14">
    <name type="scientific">Microbulbifer rhizosphaerae</name>
    <dbReference type="NCBI Taxonomy" id="1562603"/>
    <lineage>
        <taxon>Bacteria</taxon>
        <taxon>Pseudomonadati</taxon>
        <taxon>Pseudomonadota</taxon>
        <taxon>Gammaproteobacteria</taxon>
        <taxon>Cellvibrionales</taxon>
        <taxon>Microbulbiferaceae</taxon>
        <taxon>Microbulbifer</taxon>
    </lineage>
</organism>
<dbReference type="Pfam" id="PF14532">
    <property type="entry name" value="Sigma54_activ_2"/>
    <property type="match status" value="1"/>
</dbReference>
<evidence type="ECO:0000256" key="5">
    <source>
        <dbReference type="ARBA" id="ARBA00022840"/>
    </source>
</evidence>
<dbReference type="NCBIfam" id="TIGR04381">
    <property type="entry name" value="HTH_TypR"/>
    <property type="match status" value="1"/>
</dbReference>
<dbReference type="InterPro" id="IPR002078">
    <property type="entry name" value="Sigma_54_int"/>
</dbReference>
<comment type="caution">
    <text evidence="13">The sequence shown here is derived from an EMBL/GenBank/DDBJ whole genome shotgun (WGS) entry which is preliminary data.</text>
</comment>
<evidence type="ECO:0000256" key="6">
    <source>
        <dbReference type="ARBA" id="ARBA00023015"/>
    </source>
</evidence>
<keyword evidence="4" id="KW-0547">Nucleotide-binding</keyword>
<dbReference type="InterPro" id="IPR045865">
    <property type="entry name" value="ACT-like_dom_sf"/>
</dbReference>
<reference evidence="13 14" key="1">
    <citation type="submission" date="2020-08" db="EMBL/GenBank/DDBJ databases">
        <title>Genomic Encyclopedia of Type Strains, Phase III (KMG-III): the genomes of soil and plant-associated and newly described type strains.</title>
        <authorList>
            <person name="Whitman W."/>
        </authorList>
    </citation>
    <scope>NUCLEOTIDE SEQUENCE [LARGE SCALE GENOMIC DNA]</scope>
    <source>
        <strain evidence="13 14">CECT 8799</strain>
    </source>
</reference>
<dbReference type="PROSITE" id="PS50112">
    <property type="entry name" value="PAS"/>
    <property type="match status" value="1"/>
</dbReference>
<evidence type="ECO:0000256" key="8">
    <source>
        <dbReference type="ARBA" id="ARBA00023159"/>
    </source>
</evidence>
<evidence type="ECO:0000259" key="11">
    <source>
        <dbReference type="PROSITE" id="PS50112"/>
    </source>
</evidence>
<evidence type="ECO:0000256" key="3">
    <source>
        <dbReference type="ARBA" id="ARBA00022491"/>
    </source>
</evidence>
<evidence type="ECO:0000313" key="14">
    <source>
        <dbReference type="Proteomes" id="UP000535937"/>
    </source>
</evidence>
<evidence type="ECO:0000256" key="7">
    <source>
        <dbReference type="ARBA" id="ARBA00023125"/>
    </source>
</evidence>
<keyword evidence="2" id="KW-0963">Cytoplasm</keyword>
<evidence type="ECO:0000259" key="12">
    <source>
        <dbReference type="PROSITE" id="PS51671"/>
    </source>
</evidence>
<name>A0A7W4WDK7_9GAMM</name>
<dbReference type="PROSITE" id="PS50045">
    <property type="entry name" value="SIGMA54_INTERACT_4"/>
    <property type="match status" value="1"/>
</dbReference>
<dbReference type="GO" id="GO:0006355">
    <property type="term" value="P:regulation of DNA-templated transcription"/>
    <property type="evidence" value="ECO:0007669"/>
    <property type="project" value="InterPro"/>
</dbReference>
<keyword evidence="7" id="KW-0238">DNA-binding</keyword>
<dbReference type="EMBL" id="JACHWZ010000014">
    <property type="protein sequence ID" value="MBB3062270.1"/>
    <property type="molecule type" value="Genomic_DNA"/>
</dbReference>
<gene>
    <name evidence="13" type="ORF">FHS09_003115</name>
</gene>
<accession>A0A7W4WDK7</accession>
<dbReference type="Pfam" id="PF08448">
    <property type="entry name" value="PAS_4"/>
    <property type="match status" value="1"/>
</dbReference>
<dbReference type="SUPFAM" id="SSF55021">
    <property type="entry name" value="ACT-like"/>
    <property type="match status" value="1"/>
</dbReference>
<keyword evidence="14" id="KW-1185">Reference proteome</keyword>
<dbReference type="SUPFAM" id="SSF46689">
    <property type="entry name" value="Homeodomain-like"/>
    <property type="match status" value="1"/>
</dbReference>
<evidence type="ECO:0000313" key="13">
    <source>
        <dbReference type="EMBL" id="MBB3062270.1"/>
    </source>
</evidence>
<evidence type="ECO:0000256" key="2">
    <source>
        <dbReference type="ARBA" id="ARBA00022490"/>
    </source>
</evidence>
<dbReference type="GO" id="GO:0005737">
    <property type="term" value="C:cytoplasm"/>
    <property type="evidence" value="ECO:0007669"/>
    <property type="project" value="UniProtKB-SubCell"/>
</dbReference>